<accession>A0A1R4H762</accession>
<dbReference type="EMBL" id="FUKJ01000173">
    <property type="protein sequence ID" value="SJM92093.1"/>
    <property type="molecule type" value="Genomic_DNA"/>
</dbReference>
<evidence type="ECO:0000313" key="1">
    <source>
        <dbReference type="EMBL" id="SJM92093.1"/>
    </source>
</evidence>
<gene>
    <name evidence="1" type="ORF">CRENPOLYSF2_2540002</name>
</gene>
<name>A0A1R4H762_9GAMM</name>
<sequence length="40" mass="4780">MAQSNMERIDILPASNYDLDRLDRRNTMLMWLHTGDTEQK</sequence>
<organism evidence="1 2">
    <name type="scientific">Crenothrix polyspora</name>
    <dbReference type="NCBI Taxonomy" id="360316"/>
    <lineage>
        <taxon>Bacteria</taxon>
        <taxon>Pseudomonadati</taxon>
        <taxon>Pseudomonadota</taxon>
        <taxon>Gammaproteobacteria</taxon>
        <taxon>Methylococcales</taxon>
        <taxon>Crenotrichaceae</taxon>
        <taxon>Crenothrix</taxon>
    </lineage>
</organism>
<proteinExistence type="predicted"/>
<keyword evidence="2" id="KW-1185">Reference proteome</keyword>
<dbReference type="AlphaFoldDB" id="A0A1R4H762"/>
<protein>
    <submittedName>
        <fullName evidence="1">Uncharacterized protein</fullName>
    </submittedName>
</protein>
<reference evidence="2" key="1">
    <citation type="submission" date="2017-02" db="EMBL/GenBank/DDBJ databases">
        <authorList>
            <person name="Daims H."/>
        </authorList>
    </citation>
    <scope>NUCLEOTIDE SEQUENCE [LARGE SCALE GENOMIC DNA]</scope>
</reference>
<evidence type="ECO:0000313" key="2">
    <source>
        <dbReference type="Proteomes" id="UP000195442"/>
    </source>
</evidence>
<dbReference type="Proteomes" id="UP000195442">
    <property type="component" value="Unassembled WGS sequence"/>
</dbReference>